<dbReference type="RefSeq" id="WP_145377614.1">
    <property type="nucleotide sequence ID" value="NZ_CP036276.1"/>
</dbReference>
<dbReference type="KEGG" id="sdyn:Mal52_37010"/>
<organism evidence="1 2">
    <name type="scientific">Symmachiella dynata</name>
    <dbReference type="NCBI Taxonomy" id="2527995"/>
    <lineage>
        <taxon>Bacteria</taxon>
        <taxon>Pseudomonadati</taxon>
        <taxon>Planctomycetota</taxon>
        <taxon>Planctomycetia</taxon>
        <taxon>Planctomycetales</taxon>
        <taxon>Planctomycetaceae</taxon>
        <taxon>Symmachiella</taxon>
    </lineage>
</organism>
<evidence type="ECO:0000313" key="2">
    <source>
        <dbReference type="Proteomes" id="UP000319383"/>
    </source>
</evidence>
<dbReference type="AlphaFoldDB" id="A0A517ZRV8"/>
<protein>
    <submittedName>
        <fullName evidence="1">Uncharacterized protein</fullName>
    </submittedName>
</protein>
<accession>A0A517ZRV8</accession>
<dbReference type="EMBL" id="CP036276">
    <property type="protein sequence ID" value="QDU45210.1"/>
    <property type="molecule type" value="Genomic_DNA"/>
</dbReference>
<reference evidence="1 2" key="1">
    <citation type="submission" date="2019-02" db="EMBL/GenBank/DDBJ databases">
        <title>Deep-cultivation of Planctomycetes and their phenomic and genomic characterization uncovers novel biology.</title>
        <authorList>
            <person name="Wiegand S."/>
            <person name="Jogler M."/>
            <person name="Boedeker C."/>
            <person name="Pinto D."/>
            <person name="Vollmers J."/>
            <person name="Rivas-Marin E."/>
            <person name="Kohn T."/>
            <person name="Peeters S.H."/>
            <person name="Heuer A."/>
            <person name="Rast P."/>
            <person name="Oberbeckmann S."/>
            <person name="Bunk B."/>
            <person name="Jeske O."/>
            <person name="Meyerdierks A."/>
            <person name="Storesund J.E."/>
            <person name="Kallscheuer N."/>
            <person name="Luecker S."/>
            <person name="Lage O.M."/>
            <person name="Pohl T."/>
            <person name="Merkel B.J."/>
            <person name="Hornburger P."/>
            <person name="Mueller R.-W."/>
            <person name="Bruemmer F."/>
            <person name="Labrenz M."/>
            <person name="Spormann A.M."/>
            <person name="Op den Camp H."/>
            <person name="Overmann J."/>
            <person name="Amann R."/>
            <person name="Jetten M.S.M."/>
            <person name="Mascher T."/>
            <person name="Medema M.H."/>
            <person name="Devos D.P."/>
            <person name="Kaster A.-K."/>
            <person name="Ovreas L."/>
            <person name="Rohde M."/>
            <person name="Galperin M.Y."/>
            <person name="Jogler C."/>
        </authorList>
    </citation>
    <scope>NUCLEOTIDE SEQUENCE [LARGE SCALE GENOMIC DNA]</scope>
    <source>
        <strain evidence="1 2">Mal52</strain>
    </source>
</reference>
<name>A0A517ZRV8_9PLAN</name>
<evidence type="ECO:0000313" key="1">
    <source>
        <dbReference type="EMBL" id="QDU45210.1"/>
    </source>
</evidence>
<sequence>MDPNQTFLDMFNAMKTEDFATARELALALQEWFAKGGFYPYQYTPEAMQAYIASVLRRTAGCDP</sequence>
<gene>
    <name evidence="1" type="ORF">Mal52_37010</name>
</gene>
<dbReference type="Proteomes" id="UP000319383">
    <property type="component" value="Chromosome"/>
</dbReference>
<keyword evidence="2" id="KW-1185">Reference proteome</keyword>
<proteinExistence type="predicted"/>